<dbReference type="OrthoDB" id="3793694at2759"/>
<evidence type="ECO:0000313" key="3">
    <source>
        <dbReference type="Proteomes" id="UP000799779"/>
    </source>
</evidence>
<sequence>MRRYKLKDPQVRDVWCTSSGDENAIKAQYVTPNGAEYVQILAWQLVNLEIEKELGDYVHITLLLVQTPQIIGRSSEARTPKRRSTNRLKSQSSMRLWQTIILLRPVTSLWPRSVERRSQAGSNSGNEKEEKEAQTGYGSSARGKHGSLGNSITGQTSAVRGTSTPKNAPEKKSKSATMPNNFGGVPISASLSHSPFYFKPGSLSDFSTSDAGSGIFRRLSTTSKKPNTFGISSDIKHHAEDAACYFYEQKTGTKHQAGDRYPSGNGRPYIAAYTNYSRTGSRAIRFLESCSSTWSQFTPTCSDVMDFSGIDTT</sequence>
<accession>A0A6A5W3S2</accession>
<feature type="region of interest" description="Disordered" evidence="1">
    <location>
        <begin position="114"/>
        <end position="181"/>
    </location>
</feature>
<name>A0A6A5W3S2_9PLEO</name>
<keyword evidence="3" id="KW-1185">Reference proteome</keyword>
<dbReference type="AlphaFoldDB" id="A0A6A5W3S2"/>
<dbReference type="EMBL" id="ML977637">
    <property type="protein sequence ID" value="KAF1995574.1"/>
    <property type="molecule type" value="Genomic_DNA"/>
</dbReference>
<dbReference type="Proteomes" id="UP000799779">
    <property type="component" value="Unassembled WGS sequence"/>
</dbReference>
<proteinExistence type="predicted"/>
<feature type="compositionally biased region" description="Polar residues" evidence="1">
    <location>
        <begin position="148"/>
        <end position="166"/>
    </location>
</feature>
<evidence type="ECO:0000256" key="1">
    <source>
        <dbReference type="SAM" id="MobiDB-lite"/>
    </source>
</evidence>
<protein>
    <submittedName>
        <fullName evidence="2">Uncharacterized protein</fullName>
    </submittedName>
</protein>
<evidence type="ECO:0000313" key="2">
    <source>
        <dbReference type="EMBL" id="KAF1995574.1"/>
    </source>
</evidence>
<organism evidence="2 3">
    <name type="scientific">Amniculicola lignicola CBS 123094</name>
    <dbReference type="NCBI Taxonomy" id="1392246"/>
    <lineage>
        <taxon>Eukaryota</taxon>
        <taxon>Fungi</taxon>
        <taxon>Dikarya</taxon>
        <taxon>Ascomycota</taxon>
        <taxon>Pezizomycotina</taxon>
        <taxon>Dothideomycetes</taxon>
        <taxon>Pleosporomycetidae</taxon>
        <taxon>Pleosporales</taxon>
        <taxon>Amniculicolaceae</taxon>
        <taxon>Amniculicola</taxon>
    </lineage>
</organism>
<gene>
    <name evidence="2" type="ORF">P154DRAFT_580765</name>
</gene>
<reference evidence="2" key="1">
    <citation type="journal article" date="2020" name="Stud. Mycol.">
        <title>101 Dothideomycetes genomes: a test case for predicting lifestyles and emergence of pathogens.</title>
        <authorList>
            <person name="Haridas S."/>
            <person name="Albert R."/>
            <person name="Binder M."/>
            <person name="Bloem J."/>
            <person name="Labutti K."/>
            <person name="Salamov A."/>
            <person name="Andreopoulos B."/>
            <person name="Baker S."/>
            <person name="Barry K."/>
            <person name="Bills G."/>
            <person name="Bluhm B."/>
            <person name="Cannon C."/>
            <person name="Castanera R."/>
            <person name="Culley D."/>
            <person name="Daum C."/>
            <person name="Ezra D."/>
            <person name="Gonzalez J."/>
            <person name="Henrissat B."/>
            <person name="Kuo A."/>
            <person name="Liang C."/>
            <person name="Lipzen A."/>
            <person name="Lutzoni F."/>
            <person name="Magnuson J."/>
            <person name="Mondo S."/>
            <person name="Nolan M."/>
            <person name="Ohm R."/>
            <person name="Pangilinan J."/>
            <person name="Park H.-J."/>
            <person name="Ramirez L."/>
            <person name="Alfaro M."/>
            <person name="Sun H."/>
            <person name="Tritt A."/>
            <person name="Yoshinaga Y."/>
            <person name="Zwiers L.-H."/>
            <person name="Turgeon B."/>
            <person name="Goodwin S."/>
            <person name="Spatafora J."/>
            <person name="Crous P."/>
            <person name="Grigoriev I."/>
        </authorList>
    </citation>
    <scope>NUCLEOTIDE SEQUENCE</scope>
    <source>
        <strain evidence="2">CBS 123094</strain>
    </source>
</reference>